<comment type="caution">
    <text evidence="1">The sequence shown here is derived from an EMBL/GenBank/DDBJ whole genome shotgun (WGS) entry which is preliminary data.</text>
</comment>
<organism evidence="1 2">
    <name type="scientific">Eumeta variegata</name>
    <name type="common">Bagworm moth</name>
    <name type="synonym">Eumeta japonica</name>
    <dbReference type="NCBI Taxonomy" id="151549"/>
    <lineage>
        <taxon>Eukaryota</taxon>
        <taxon>Metazoa</taxon>
        <taxon>Ecdysozoa</taxon>
        <taxon>Arthropoda</taxon>
        <taxon>Hexapoda</taxon>
        <taxon>Insecta</taxon>
        <taxon>Pterygota</taxon>
        <taxon>Neoptera</taxon>
        <taxon>Endopterygota</taxon>
        <taxon>Lepidoptera</taxon>
        <taxon>Glossata</taxon>
        <taxon>Ditrysia</taxon>
        <taxon>Tineoidea</taxon>
        <taxon>Psychidae</taxon>
        <taxon>Oiketicinae</taxon>
        <taxon>Eumeta</taxon>
    </lineage>
</organism>
<evidence type="ECO:0000313" key="1">
    <source>
        <dbReference type="EMBL" id="GBP59971.1"/>
    </source>
</evidence>
<keyword evidence="2" id="KW-1185">Reference proteome</keyword>
<dbReference type="EMBL" id="BGZK01000775">
    <property type="protein sequence ID" value="GBP59971.1"/>
    <property type="molecule type" value="Genomic_DNA"/>
</dbReference>
<evidence type="ECO:0000313" key="2">
    <source>
        <dbReference type="Proteomes" id="UP000299102"/>
    </source>
</evidence>
<name>A0A4C1X852_EUMVA</name>
<sequence>MLTHPCSIIACRHWVACGGKRNGRDSRKSIGERNSIIGVLLNAHRPRRPTAHPSWLPRPLPAGLNDGRQKLTEEEDICYNTLCVLIGGIE</sequence>
<accession>A0A4C1X852</accession>
<gene>
    <name evidence="1" type="ORF">EVAR_84471_1</name>
</gene>
<protein>
    <submittedName>
        <fullName evidence="1">Uncharacterized protein</fullName>
    </submittedName>
</protein>
<dbReference type="Proteomes" id="UP000299102">
    <property type="component" value="Unassembled WGS sequence"/>
</dbReference>
<proteinExistence type="predicted"/>
<reference evidence="1 2" key="1">
    <citation type="journal article" date="2019" name="Commun. Biol.">
        <title>The bagworm genome reveals a unique fibroin gene that provides high tensile strength.</title>
        <authorList>
            <person name="Kono N."/>
            <person name="Nakamura H."/>
            <person name="Ohtoshi R."/>
            <person name="Tomita M."/>
            <person name="Numata K."/>
            <person name="Arakawa K."/>
        </authorList>
    </citation>
    <scope>NUCLEOTIDE SEQUENCE [LARGE SCALE GENOMIC DNA]</scope>
</reference>
<dbReference type="AlphaFoldDB" id="A0A4C1X852"/>